<dbReference type="EMBL" id="JAEPRB010000555">
    <property type="protein sequence ID" value="KAG2215012.1"/>
    <property type="molecule type" value="Genomic_DNA"/>
</dbReference>
<proteinExistence type="predicted"/>
<keyword evidence="2" id="KW-1185">Reference proteome</keyword>
<reference evidence="1 2" key="1">
    <citation type="submission" date="2020-12" db="EMBL/GenBank/DDBJ databases">
        <title>Metabolic potential, ecology and presence of endohyphal bacteria is reflected in genomic diversity of Mucoromycotina.</title>
        <authorList>
            <person name="Muszewska A."/>
            <person name="Okrasinska A."/>
            <person name="Steczkiewicz K."/>
            <person name="Drgas O."/>
            <person name="Orlowska M."/>
            <person name="Perlinska-Lenart U."/>
            <person name="Aleksandrzak-Piekarczyk T."/>
            <person name="Szatraj K."/>
            <person name="Zielenkiewicz U."/>
            <person name="Pilsyk S."/>
            <person name="Malc E."/>
            <person name="Mieczkowski P."/>
            <person name="Kruszewska J.S."/>
            <person name="Biernat P."/>
            <person name="Pawlowska J."/>
        </authorList>
    </citation>
    <scope>NUCLEOTIDE SEQUENCE [LARGE SCALE GENOMIC DNA]</scope>
    <source>
        <strain evidence="1 2">CBS 142.35</strain>
    </source>
</reference>
<dbReference type="OrthoDB" id="2207231at2759"/>
<accession>A0A8H7RPX6</accession>
<evidence type="ECO:0000313" key="1">
    <source>
        <dbReference type="EMBL" id="KAG2215012.1"/>
    </source>
</evidence>
<evidence type="ECO:0000313" key="2">
    <source>
        <dbReference type="Proteomes" id="UP000646827"/>
    </source>
</evidence>
<comment type="caution">
    <text evidence="1">The sequence shown here is derived from an EMBL/GenBank/DDBJ whole genome shotgun (WGS) entry which is preliminary data.</text>
</comment>
<protein>
    <submittedName>
        <fullName evidence="1">Uncharacterized protein</fullName>
    </submittedName>
</protein>
<gene>
    <name evidence="1" type="ORF">INT45_014331</name>
</gene>
<dbReference type="AlphaFoldDB" id="A0A8H7RPX6"/>
<organism evidence="1 2">
    <name type="scientific">Circinella minor</name>
    <dbReference type="NCBI Taxonomy" id="1195481"/>
    <lineage>
        <taxon>Eukaryota</taxon>
        <taxon>Fungi</taxon>
        <taxon>Fungi incertae sedis</taxon>
        <taxon>Mucoromycota</taxon>
        <taxon>Mucoromycotina</taxon>
        <taxon>Mucoromycetes</taxon>
        <taxon>Mucorales</taxon>
        <taxon>Lichtheimiaceae</taxon>
        <taxon>Circinella</taxon>
    </lineage>
</organism>
<name>A0A8H7RPX6_9FUNG</name>
<dbReference type="Proteomes" id="UP000646827">
    <property type="component" value="Unassembled WGS sequence"/>
</dbReference>
<sequence>MDLKSDHKPLWNLSKLYDDEHQQKYKNLFIEKIETVYDQIKNAINTNNIEPDINYIANQLTDCIHTSLEESVGRRIPQPPQVKWFWNDELESAFQDREQCYR</sequence>